<dbReference type="EMBL" id="ML977346">
    <property type="protein sequence ID" value="KAF2108635.1"/>
    <property type="molecule type" value="Genomic_DNA"/>
</dbReference>
<feature type="signal peptide" evidence="2">
    <location>
        <begin position="1"/>
        <end position="17"/>
    </location>
</feature>
<evidence type="ECO:0000313" key="3">
    <source>
        <dbReference type="EMBL" id="KAF2108635.1"/>
    </source>
</evidence>
<feature type="chain" id="PRO_5025376410" evidence="2">
    <location>
        <begin position="18"/>
        <end position="184"/>
    </location>
</feature>
<dbReference type="Proteomes" id="UP000799770">
    <property type="component" value="Unassembled WGS sequence"/>
</dbReference>
<evidence type="ECO:0000256" key="2">
    <source>
        <dbReference type="SAM" id="SignalP"/>
    </source>
</evidence>
<dbReference type="AlphaFoldDB" id="A0A6A5YND9"/>
<organism evidence="3 4">
    <name type="scientific">Lophiotrema nucula</name>
    <dbReference type="NCBI Taxonomy" id="690887"/>
    <lineage>
        <taxon>Eukaryota</taxon>
        <taxon>Fungi</taxon>
        <taxon>Dikarya</taxon>
        <taxon>Ascomycota</taxon>
        <taxon>Pezizomycotina</taxon>
        <taxon>Dothideomycetes</taxon>
        <taxon>Pleosporomycetidae</taxon>
        <taxon>Pleosporales</taxon>
        <taxon>Lophiotremataceae</taxon>
        <taxon>Lophiotrema</taxon>
    </lineage>
</organism>
<gene>
    <name evidence="3" type="ORF">BDV96DRAFT_670572</name>
</gene>
<proteinExistence type="predicted"/>
<keyword evidence="2" id="KW-0732">Signal</keyword>
<reference evidence="3" key="1">
    <citation type="journal article" date="2020" name="Stud. Mycol.">
        <title>101 Dothideomycetes genomes: a test case for predicting lifestyles and emergence of pathogens.</title>
        <authorList>
            <person name="Haridas S."/>
            <person name="Albert R."/>
            <person name="Binder M."/>
            <person name="Bloem J."/>
            <person name="Labutti K."/>
            <person name="Salamov A."/>
            <person name="Andreopoulos B."/>
            <person name="Baker S."/>
            <person name="Barry K."/>
            <person name="Bills G."/>
            <person name="Bluhm B."/>
            <person name="Cannon C."/>
            <person name="Castanera R."/>
            <person name="Culley D."/>
            <person name="Daum C."/>
            <person name="Ezra D."/>
            <person name="Gonzalez J."/>
            <person name="Henrissat B."/>
            <person name="Kuo A."/>
            <person name="Liang C."/>
            <person name="Lipzen A."/>
            <person name="Lutzoni F."/>
            <person name="Magnuson J."/>
            <person name="Mondo S."/>
            <person name="Nolan M."/>
            <person name="Ohm R."/>
            <person name="Pangilinan J."/>
            <person name="Park H.-J."/>
            <person name="Ramirez L."/>
            <person name="Alfaro M."/>
            <person name="Sun H."/>
            <person name="Tritt A."/>
            <person name="Yoshinaga Y."/>
            <person name="Zwiers L.-H."/>
            <person name="Turgeon B."/>
            <person name="Goodwin S."/>
            <person name="Spatafora J."/>
            <person name="Crous P."/>
            <person name="Grigoriev I."/>
        </authorList>
    </citation>
    <scope>NUCLEOTIDE SEQUENCE</scope>
    <source>
        <strain evidence="3">CBS 627.86</strain>
    </source>
</reference>
<evidence type="ECO:0000256" key="1">
    <source>
        <dbReference type="SAM" id="MobiDB-lite"/>
    </source>
</evidence>
<protein>
    <submittedName>
        <fullName evidence="3">Uncharacterized protein</fullName>
    </submittedName>
</protein>
<evidence type="ECO:0000313" key="4">
    <source>
        <dbReference type="Proteomes" id="UP000799770"/>
    </source>
</evidence>
<keyword evidence="4" id="KW-1185">Reference proteome</keyword>
<accession>A0A6A5YND9</accession>
<name>A0A6A5YND9_9PLEO</name>
<feature type="compositionally biased region" description="Basic and acidic residues" evidence="1">
    <location>
        <begin position="175"/>
        <end position="184"/>
    </location>
</feature>
<feature type="region of interest" description="Disordered" evidence="1">
    <location>
        <begin position="148"/>
        <end position="184"/>
    </location>
</feature>
<sequence length="184" mass="21055">MSCRIWLFLLPIRSSPAVESLVQAFQQHWFKGRAPPKTGPWTHLLSEMAKDLAEGNFDAENALLHVNSPKVESVRLDILDWTGLDPPLTLWVSQHAYTYAPIKREKFRGFPHLTSLELNFRRDPYTFQDVYGSHQRSRHVPVALETAVRSSKSPLRHLGNPEDTDPPHPQSAPSRHPDSHEQIQ</sequence>